<organism evidence="2 3">
    <name type="scientific">Anopheles minimus</name>
    <dbReference type="NCBI Taxonomy" id="112268"/>
    <lineage>
        <taxon>Eukaryota</taxon>
        <taxon>Metazoa</taxon>
        <taxon>Ecdysozoa</taxon>
        <taxon>Arthropoda</taxon>
        <taxon>Hexapoda</taxon>
        <taxon>Insecta</taxon>
        <taxon>Pterygota</taxon>
        <taxon>Neoptera</taxon>
        <taxon>Endopterygota</taxon>
        <taxon>Diptera</taxon>
        <taxon>Nematocera</taxon>
        <taxon>Culicoidea</taxon>
        <taxon>Culicidae</taxon>
        <taxon>Anophelinae</taxon>
        <taxon>Anopheles</taxon>
    </lineage>
</organism>
<evidence type="ECO:0000256" key="1">
    <source>
        <dbReference type="SAM" id="Phobius"/>
    </source>
</evidence>
<reference evidence="2" key="2">
    <citation type="submission" date="2020-05" db="UniProtKB">
        <authorList>
            <consortium name="EnsemblMetazoa"/>
        </authorList>
    </citation>
    <scope>IDENTIFICATION</scope>
    <source>
        <strain evidence="2">MINIMUS1</strain>
    </source>
</reference>
<keyword evidence="3" id="KW-1185">Reference proteome</keyword>
<feature type="transmembrane region" description="Helical" evidence="1">
    <location>
        <begin position="167"/>
        <end position="187"/>
    </location>
</feature>
<feature type="transmembrane region" description="Helical" evidence="1">
    <location>
        <begin position="111"/>
        <end position="134"/>
    </location>
</feature>
<reference evidence="3" key="1">
    <citation type="submission" date="2013-03" db="EMBL/GenBank/DDBJ databases">
        <title>The Genome Sequence of Anopheles minimus MINIMUS1.</title>
        <authorList>
            <consortium name="The Broad Institute Genomics Platform"/>
            <person name="Neafsey D.E."/>
            <person name="Walton C."/>
            <person name="Walker B."/>
            <person name="Young S.K."/>
            <person name="Zeng Q."/>
            <person name="Gargeya S."/>
            <person name="Fitzgerald M."/>
            <person name="Haas B."/>
            <person name="Abouelleil A."/>
            <person name="Allen A.W."/>
            <person name="Alvarado L."/>
            <person name="Arachchi H.M."/>
            <person name="Berlin A.M."/>
            <person name="Chapman S.B."/>
            <person name="Gainer-Dewar J."/>
            <person name="Goldberg J."/>
            <person name="Griggs A."/>
            <person name="Gujja S."/>
            <person name="Hansen M."/>
            <person name="Howarth C."/>
            <person name="Imamovic A."/>
            <person name="Ireland A."/>
            <person name="Larimer J."/>
            <person name="McCowan C."/>
            <person name="Murphy C."/>
            <person name="Pearson M."/>
            <person name="Poon T.W."/>
            <person name="Priest M."/>
            <person name="Roberts A."/>
            <person name="Saif S."/>
            <person name="Shea T."/>
            <person name="Sisk P."/>
            <person name="Sykes S."/>
            <person name="Wortman J."/>
            <person name="Nusbaum C."/>
            <person name="Birren B."/>
        </authorList>
    </citation>
    <scope>NUCLEOTIDE SEQUENCE [LARGE SCALE GENOMIC DNA]</scope>
    <source>
        <strain evidence="3">MINIMUS1</strain>
    </source>
</reference>
<protein>
    <submittedName>
        <fullName evidence="2">Uncharacterized protein</fullName>
    </submittedName>
</protein>
<keyword evidence="1" id="KW-0812">Transmembrane</keyword>
<feature type="transmembrane region" description="Helical" evidence="1">
    <location>
        <begin position="12"/>
        <end position="32"/>
    </location>
</feature>
<keyword evidence="1" id="KW-1133">Transmembrane helix</keyword>
<evidence type="ECO:0000313" key="2">
    <source>
        <dbReference type="EnsemblMetazoa" id="AMIN010549-PA"/>
    </source>
</evidence>
<proteinExistence type="predicted"/>
<sequence>MERSLRRYVKCHGYAIAISALFFGCIYVTSILNEDQLSRTASEYAFFRSRPLEQLIFSIAWIVTGMIFLLGLICERKEAIFPFSTMFLVEWSLILVQLVSKLEHHSLIEVILSAEAAVFLLVPMYVGYTLIMLYRAFDSLCKDDEDIEQARRPVKFFFGLEMRNHPVVDGVFQIMWIIAVTSLYQALWLEVGLLLYPIGFVLGVESLIIGVGDVIKRWNNEAEDCYMRRGQDAVLFFAVLVYFYYTLYILKQLFRSRDRKSTALPAPGSLQRQSTYPLVRVQ</sequence>
<dbReference type="PROSITE" id="PS51257">
    <property type="entry name" value="PROKAR_LIPOPROTEIN"/>
    <property type="match status" value="1"/>
</dbReference>
<keyword evidence="1" id="KW-0472">Membrane</keyword>
<feature type="transmembrane region" description="Helical" evidence="1">
    <location>
        <begin position="233"/>
        <end position="250"/>
    </location>
</feature>
<dbReference type="EnsemblMetazoa" id="AMIN010549-RA">
    <property type="protein sequence ID" value="AMIN010549-PA"/>
    <property type="gene ID" value="AMIN010549"/>
</dbReference>
<name>A0A182WJJ5_9DIPT</name>
<evidence type="ECO:0000313" key="3">
    <source>
        <dbReference type="Proteomes" id="UP000075920"/>
    </source>
</evidence>
<dbReference type="AlphaFoldDB" id="A0A182WJJ5"/>
<dbReference type="VEuPathDB" id="VectorBase:AMIN010549"/>
<feature type="transmembrane region" description="Helical" evidence="1">
    <location>
        <begin position="80"/>
        <end position="99"/>
    </location>
</feature>
<feature type="transmembrane region" description="Helical" evidence="1">
    <location>
        <begin position="52"/>
        <end position="73"/>
    </location>
</feature>
<dbReference type="Proteomes" id="UP000075920">
    <property type="component" value="Unassembled WGS sequence"/>
</dbReference>
<accession>A0A182WJJ5</accession>
<feature type="transmembrane region" description="Helical" evidence="1">
    <location>
        <begin position="193"/>
        <end position="212"/>
    </location>
</feature>